<dbReference type="Proteomes" id="UP000291084">
    <property type="component" value="Chromosome 4"/>
</dbReference>
<evidence type="ECO:0000313" key="2">
    <source>
        <dbReference type="EMBL" id="BAT83651.1"/>
    </source>
</evidence>
<dbReference type="AlphaFoldDB" id="A0A0S3RSU0"/>
<gene>
    <name evidence="2" type="primary">Vigan.04G083600</name>
    <name evidence="2" type="ORF">VIGAN_04083600</name>
</gene>
<name>A0A0S3RSU0_PHAAN</name>
<proteinExistence type="predicted"/>
<sequence>MQSEEVCVLLFVFTVLHDFTVFCIFDLLYFCLCTVVLIKFCFCYLVLLSVNFNSYVFEISFLLLQFMVLLFQFYFTEI</sequence>
<feature type="transmembrane region" description="Helical" evidence="1">
    <location>
        <begin position="55"/>
        <end position="75"/>
    </location>
</feature>
<evidence type="ECO:0000256" key="1">
    <source>
        <dbReference type="SAM" id="Phobius"/>
    </source>
</evidence>
<protein>
    <submittedName>
        <fullName evidence="2">Uncharacterized protein</fullName>
    </submittedName>
</protein>
<keyword evidence="1" id="KW-0472">Membrane</keyword>
<reference evidence="2 3" key="1">
    <citation type="journal article" date="2015" name="Sci. Rep.">
        <title>The power of single molecule real-time sequencing technology in the de novo assembly of a eukaryotic genome.</title>
        <authorList>
            <person name="Sakai H."/>
            <person name="Naito K."/>
            <person name="Ogiso-Tanaka E."/>
            <person name="Takahashi Y."/>
            <person name="Iseki K."/>
            <person name="Muto C."/>
            <person name="Satou K."/>
            <person name="Teruya K."/>
            <person name="Shiroma A."/>
            <person name="Shimoji M."/>
            <person name="Hirano T."/>
            <person name="Itoh T."/>
            <person name="Kaga A."/>
            <person name="Tomooka N."/>
        </authorList>
    </citation>
    <scope>NUCLEOTIDE SEQUENCE [LARGE SCALE GENOMIC DNA]</scope>
    <source>
        <strain evidence="3">cv. Shumari</strain>
    </source>
</reference>
<organism evidence="2 3">
    <name type="scientific">Vigna angularis var. angularis</name>
    <dbReference type="NCBI Taxonomy" id="157739"/>
    <lineage>
        <taxon>Eukaryota</taxon>
        <taxon>Viridiplantae</taxon>
        <taxon>Streptophyta</taxon>
        <taxon>Embryophyta</taxon>
        <taxon>Tracheophyta</taxon>
        <taxon>Spermatophyta</taxon>
        <taxon>Magnoliopsida</taxon>
        <taxon>eudicotyledons</taxon>
        <taxon>Gunneridae</taxon>
        <taxon>Pentapetalae</taxon>
        <taxon>rosids</taxon>
        <taxon>fabids</taxon>
        <taxon>Fabales</taxon>
        <taxon>Fabaceae</taxon>
        <taxon>Papilionoideae</taxon>
        <taxon>50 kb inversion clade</taxon>
        <taxon>NPAAA clade</taxon>
        <taxon>indigoferoid/millettioid clade</taxon>
        <taxon>Phaseoleae</taxon>
        <taxon>Vigna</taxon>
    </lineage>
</organism>
<accession>A0A0S3RSU0</accession>
<keyword evidence="1" id="KW-0812">Transmembrane</keyword>
<keyword evidence="1" id="KW-1133">Transmembrane helix</keyword>
<feature type="transmembrane region" description="Helical" evidence="1">
    <location>
        <begin position="19"/>
        <end position="48"/>
    </location>
</feature>
<keyword evidence="3" id="KW-1185">Reference proteome</keyword>
<evidence type="ECO:0000313" key="3">
    <source>
        <dbReference type="Proteomes" id="UP000291084"/>
    </source>
</evidence>
<dbReference type="EMBL" id="AP015037">
    <property type="protein sequence ID" value="BAT83651.1"/>
    <property type="molecule type" value="Genomic_DNA"/>
</dbReference>